<evidence type="ECO:0000313" key="7">
    <source>
        <dbReference type="EMBL" id="NNU79303.1"/>
    </source>
</evidence>
<name>A0A849KQF3_9RHOB</name>
<dbReference type="InterPro" id="IPR003761">
    <property type="entry name" value="Exonuc_VII_S"/>
</dbReference>
<dbReference type="HAMAP" id="MF_00337">
    <property type="entry name" value="Exonuc_7_S"/>
    <property type="match status" value="1"/>
</dbReference>
<dbReference type="PANTHER" id="PTHR34137:SF1">
    <property type="entry name" value="EXODEOXYRIBONUCLEASE 7 SMALL SUBUNIT"/>
    <property type="match status" value="1"/>
</dbReference>
<comment type="function">
    <text evidence="6">Bidirectionally degrades single-stranded DNA into large acid-insoluble oligonucleotides, which are then degraded further into small acid-soluble oligonucleotides.</text>
</comment>
<keyword evidence="3 6" id="KW-0540">Nuclease</keyword>
<dbReference type="GO" id="GO:0006308">
    <property type="term" value="P:DNA catabolic process"/>
    <property type="evidence" value="ECO:0007669"/>
    <property type="project" value="UniProtKB-UniRule"/>
</dbReference>
<dbReference type="EMBL" id="JABFBC010000001">
    <property type="protein sequence ID" value="NNU79303.1"/>
    <property type="molecule type" value="Genomic_DNA"/>
</dbReference>
<keyword evidence="5 6" id="KW-0269">Exonuclease</keyword>
<evidence type="ECO:0000256" key="2">
    <source>
        <dbReference type="ARBA" id="ARBA00022490"/>
    </source>
</evidence>
<dbReference type="AlphaFoldDB" id="A0A849KQF3"/>
<comment type="subunit">
    <text evidence="6">Heterooligomer composed of large and small subunits.</text>
</comment>
<evidence type="ECO:0000256" key="3">
    <source>
        <dbReference type="ARBA" id="ARBA00022722"/>
    </source>
</evidence>
<dbReference type="InterPro" id="IPR037004">
    <property type="entry name" value="Exonuc_VII_ssu_sf"/>
</dbReference>
<keyword evidence="2 6" id="KW-0963">Cytoplasm</keyword>
<evidence type="ECO:0000256" key="5">
    <source>
        <dbReference type="ARBA" id="ARBA00022839"/>
    </source>
</evidence>
<dbReference type="Pfam" id="PF02609">
    <property type="entry name" value="Exonuc_VII_S"/>
    <property type="match status" value="1"/>
</dbReference>
<dbReference type="NCBIfam" id="NF002139">
    <property type="entry name" value="PRK00977.1-3"/>
    <property type="match status" value="1"/>
</dbReference>
<comment type="catalytic activity">
    <reaction evidence="6">
        <text>Exonucleolytic cleavage in either 5'- to 3'- or 3'- to 5'-direction to yield nucleoside 5'-phosphates.</text>
        <dbReference type="EC" id="3.1.11.6"/>
    </reaction>
</comment>
<dbReference type="Proteomes" id="UP000572377">
    <property type="component" value="Unassembled WGS sequence"/>
</dbReference>
<evidence type="ECO:0000256" key="1">
    <source>
        <dbReference type="ARBA" id="ARBA00009998"/>
    </source>
</evidence>
<sequence length="80" mass="8593">MNDTPIEKMSFEQALAELETVVSDLEGGNIPLEQSILLYERGAKLKAHCERKLAAAEEKVAQITRGPDGAATGLTPVDPD</sequence>
<dbReference type="Gene3D" id="1.10.287.1040">
    <property type="entry name" value="Exonuclease VII, small subunit"/>
    <property type="match status" value="1"/>
</dbReference>
<comment type="subcellular location">
    <subcellularLocation>
        <location evidence="6">Cytoplasm</location>
    </subcellularLocation>
</comment>
<dbReference type="GO" id="GO:0008855">
    <property type="term" value="F:exodeoxyribonuclease VII activity"/>
    <property type="evidence" value="ECO:0007669"/>
    <property type="project" value="UniProtKB-UniRule"/>
</dbReference>
<dbReference type="GO" id="GO:0005829">
    <property type="term" value="C:cytosol"/>
    <property type="evidence" value="ECO:0007669"/>
    <property type="project" value="TreeGrafter"/>
</dbReference>
<dbReference type="PANTHER" id="PTHR34137">
    <property type="entry name" value="EXODEOXYRIBONUCLEASE 7 SMALL SUBUNIT"/>
    <property type="match status" value="1"/>
</dbReference>
<comment type="caution">
    <text evidence="7">The sequence shown here is derived from an EMBL/GenBank/DDBJ whole genome shotgun (WGS) entry which is preliminary data.</text>
</comment>
<evidence type="ECO:0000256" key="6">
    <source>
        <dbReference type="HAMAP-Rule" id="MF_00337"/>
    </source>
</evidence>
<dbReference type="SUPFAM" id="SSF116842">
    <property type="entry name" value="XseB-like"/>
    <property type="match status" value="1"/>
</dbReference>
<proteinExistence type="inferred from homology"/>
<dbReference type="NCBIfam" id="TIGR01280">
    <property type="entry name" value="xseB"/>
    <property type="match status" value="1"/>
</dbReference>
<dbReference type="EC" id="3.1.11.6" evidence="6"/>
<protein>
    <recommendedName>
        <fullName evidence="6">Exodeoxyribonuclease 7 small subunit</fullName>
        <ecNumber evidence="6">3.1.11.6</ecNumber>
    </recommendedName>
    <alternativeName>
        <fullName evidence="6">Exodeoxyribonuclease VII small subunit</fullName>
        <shortName evidence="6">Exonuclease VII small subunit</shortName>
    </alternativeName>
</protein>
<dbReference type="RefSeq" id="WP_171322156.1">
    <property type="nucleotide sequence ID" value="NZ_JABFBC010000001.1"/>
</dbReference>
<comment type="similarity">
    <text evidence="1 6">Belongs to the XseB family.</text>
</comment>
<evidence type="ECO:0000313" key="8">
    <source>
        <dbReference type="Proteomes" id="UP000572377"/>
    </source>
</evidence>
<accession>A0A849KQF3</accession>
<keyword evidence="8" id="KW-1185">Reference proteome</keyword>
<evidence type="ECO:0000256" key="4">
    <source>
        <dbReference type="ARBA" id="ARBA00022801"/>
    </source>
</evidence>
<dbReference type="GO" id="GO:0009318">
    <property type="term" value="C:exodeoxyribonuclease VII complex"/>
    <property type="evidence" value="ECO:0007669"/>
    <property type="project" value="UniProtKB-UniRule"/>
</dbReference>
<gene>
    <name evidence="6" type="primary">xseB</name>
    <name evidence="7" type="ORF">HMH01_02525</name>
</gene>
<keyword evidence="4 6" id="KW-0378">Hydrolase</keyword>
<organism evidence="7 8">
    <name type="scientific">Halovulum dunhuangense</name>
    <dbReference type="NCBI Taxonomy" id="1505036"/>
    <lineage>
        <taxon>Bacteria</taxon>
        <taxon>Pseudomonadati</taxon>
        <taxon>Pseudomonadota</taxon>
        <taxon>Alphaproteobacteria</taxon>
        <taxon>Rhodobacterales</taxon>
        <taxon>Paracoccaceae</taxon>
        <taxon>Halovulum</taxon>
    </lineage>
</organism>
<reference evidence="7 8" key="1">
    <citation type="submission" date="2020-05" db="EMBL/GenBank/DDBJ databases">
        <title>Gimesia benthica sp. nov., a novel planctomycete isolated from a deep-sea water sample of the Northwest Indian Ocean.</title>
        <authorList>
            <person name="Wang J."/>
            <person name="Ruan C."/>
            <person name="Song L."/>
            <person name="Zhu Y."/>
            <person name="Li A."/>
            <person name="Zheng X."/>
            <person name="Wang L."/>
            <person name="Lu Z."/>
            <person name="Huang Y."/>
            <person name="Du W."/>
            <person name="Zhou Y."/>
            <person name="Huang L."/>
            <person name="Dai X."/>
        </authorList>
    </citation>
    <scope>NUCLEOTIDE SEQUENCE [LARGE SCALE GENOMIC DNA]</scope>
    <source>
        <strain evidence="7 8">YYQ-30</strain>
    </source>
</reference>